<reference evidence="2 3" key="2">
    <citation type="journal article" date="2007" name="BMC Biol.">
        <title>A 100%-complete sequence reveals unusually simple genomic features in the hot-spring red alga Cyanidioschyzon merolae.</title>
        <authorList>
            <person name="Nozaki H."/>
            <person name="Takano H."/>
            <person name="Misumi O."/>
            <person name="Terasawa K."/>
            <person name="Matsuzaki M."/>
            <person name="Maruyama S."/>
            <person name="Nishida K."/>
            <person name="Yagisawa F."/>
            <person name="Yoshida Y."/>
            <person name="Fujiwara T."/>
            <person name="Takio S."/>
            <person name="Tamura K."/>
            <person name="Chung S.J."/>
            <person name="Nakamura S."/>
            <person name="Kuroiwa H."/>
            <person name="Tanaka K."/>
            <person name="Sato N."/>
            <person name="Kuroiwa T."/>
        </authorList>
    </citation>
    <scope>NUCLEOTIDE SEQUENCE [LARGE SCALE GENOMIC DNA]</scope>
    <source>
        <strain evidence="2 3">10D</strain>
    </source>
</reference>
<evidence type="ECO:0000256" key="1">
    <source>
        <dbReference type="SAM" id="MobiDB-lite"/>
    </source>
</evidence>
<feature type="compositionally biased region" description="Basic and acidic residues" evidence="1">
    <location>
        <begin position="123"/>
        <end position="135"/>
    </location>
</feature>
<feature type="region of interest" description="Disordered" evidence="1">
    <location>
        <begin position="406"/>
        <end position="426"/>
    </location>
</feature>
<keyword evidence="3" id="KW-1185">Reference proteome</keyword>
<name>M1UQ53_CYAM1</name>
<dbReference type="KEGG" id="cme:CYME_CMG130C"/>
<feature type="region of interest" description="Disordered" evidence="1">
    <location>
        <begin position="495"/>
        <end position="517"/>
    </location>
</feature>
<sequence>MGYESDHKHDALYREITAKGGNLQRREYHRVVKQLVQQEVRNWIADDWHRSSEKSKSRDAVTASVLLTKPRKRFLRLEIARITGLPSGDESEAQRRWLELHEQRIYQYTRNLLYYSRNQERLKSKSRAAKDAARERLRRGALSSTLDTRSSNEQVQARATGTSRRAVAGSPSQSVCPRVAVSPSDQAHTVVSEAPSQATSENDSGTRTVVTAPAQRACPMKRSTCPLPSLSFDLERVTQEHHVDGDWSLARELNQADTCIEPKFEPRPARVACGASSAMAGWASPWSTKFSGNQTGADTETLCGWLSGSRPGVAASAAFADEQTSPCWRQASPEHLTQNPATQAPTLEVLKETEVSLEYDLHVESVEEASGWSSAGWTQFVHEWTGSVQPSDEPPNWQRIQTAFRKRDPSAESLPTQREDSETSALSADMSDLNLVSATGLRRSDSLESAVDGYFSSTESDPISTEAALLSDGSRRRAHISCRTQARQRMEELVRQGRLSGSGRPLVPTTPLREGVI</sequence>
<dbReference type="Gramene" id="CMG130CT">
    <property type="protein sequence ID" value="CMG130CT"/>
    <property type="gene ID" value="CMG130C"/>
</dbReference>
<protein>
    <submittedName>
        <fullName evidence="2">Uncharacterized protein</fullName>
    </submittedName>
</protein>
<feature type="region of interest" description="Disordered" evidence="1">
    <location>
        <begin position="123"/>
        <end position="207"/>
    </location>
</feature>
<dbReference type="AlphaFoldDB" id="M1UQ53"/>
<dbReference type="RefSeq" id="XP_005535927.1">
    <property type="nucleotide sequence ID" value="XM_005535870.1"/>
</dbReference>
<dbReference type="EMBL" id="AP006489">
    <property type="protein sequence ID" value="BAM79641.1"/>
    <property type="molecule type" value="Genomic_DNA"/>
</dbReference>
<feature type="compositionally biased region" description="Polar residues" evidence="1">
    <location>
        <begin position="183"/>
        <end position="207"/>
    </location>
</feature>
<proteinExistence type="predicted"/>
<accession>M1UQ53</accession>
<dbReference type="Proteomes" id="UP000007014">
    <property type="component" value="Chromosome 7"/>
</dbReference>
<organism evidence="2 3">
    <name type="scientific">Cyanidioschyzon merolae (strain NIES-3377 / 10D)</name>
    <name type="common">Unicellular red alga</name>
    <dbReference type="NCBI Taxonomy" id="280699"/>
    <lineage>
        <taxon>Eukaryota</taxon>
        <taxon>Rhodophyta</taxon>
        <taxon>Bangiophyceae</taxon>
        <taxon>Cyanidiales</taxon>
        <taxon>Cyanidiaceae</taxon>
        <taxon>Cyanidioschyzon</taxon>
    </lineage>
</organism>
<dbReference type="GeneID" id="16993216"/>
<dbReference type="OrthoDB" id="10595597at2759"/>
<evidence type="ECO:0000313" key="2">
    <source>
        <dbReference type="EMBL" id="BAM79641.1"/>
    </source>
</evidence>
<feature type="compositionally biased region" description="Polar residues" evidence="1">
    <location>
        <begin position="142"/>
        <end position="163"/>
    </location>
</feature>
<evidence type="ECO:0000313" key="3">
    <source>
        <dbReference type="Proteomes" id="UP000007014"/>
    </source>
</evidence>
<dbReference type="HOGENOM" id="CLU_527202_0_0_1"/>
<reference evidence="2 3" key="1">
    <citation type="journal article" date="2004" name="Nature">
        <title>Genome sequence of the ultrasmall unicellular red alga Cyanidioschyzon merolae 10D.</title>
        <authorList>
            <person name="Matsuzaki M."/>
            <person name="Misumi O."/>
            <person name="Shin-i T."/>
            <person name="Maruyama S."/>
            <person name="Takahara M."/>
            <person name="Miyagishima S."/>
            <person name="Mori T."/>
            <person name="Nishida K."/>
            <person name="Yagisawa F."/>
            <person name="Nishida K."/>
            <person name="Yoshida Y."/>
            <person name="Nishimura Y."/>
            <person name="Nakao S."/>
            <person name="Kobayashi T."/>
            <person name="Momoyama Y."/>
            <person name="Higashiyama T."/>
            <person name="Minoda A."/>
            <person name="Sano M."/>
            <person name="Nomoto H."/>
            <person name="Oishi K."/>
            <person name="Hayashi H."/>
            <person name="Ohta F."/>
            <person name="Nishizaka S."/>
            <person name="Haga S."/>
            <person name="Miura S."/>
            <person name="Morishita T."/>
            <person name="Kabeya Y."/>
            <person name="Terasawa K."/>
            <person name="Suzuki Y."/>
            <person name="Ishii Y."/>
            <person name="Asakawa S."/>
            <person name="Takano H."/>
            <person name="Ohta N."/>
            <person name="Kuroiwa H."/>
            <person name="Tanaka K."/>
            <person name="Shimizu N."/>
            <person name="Sugano S."/>
            <person name="Sato N."/>
            <person name="Nozaki H."/>
            <person name="Ogasawara N."/>
            <person name="Kohara Y."/>
            <person name="Kuroiwa T."/>
        </authorList>
    </citation>
    <scope>NUCLEOTIDE SEQUENCE [LARGE SCALE GENOMIC DNA]</scope>
    <source>
        <strain evidence="2 3">10D</strain>
    </source>
</reference>
<gene>
    <name evidence="2" type="ORF">CYME_CMG130C</name>
</gene>